<dbReference type="RefSeq" id="WP_238193827.1">
    <property type="nucleotide sequence ID" value="NZ_BPQJ01000099.1"/>
</dbReference>
<dbReference type="Proteomes" id="UP001055286">
    <property type="component" value="Unassembled WGS sequence"/>
</dbReference>
<reference evidence="1" key="1">
    <citation type="journal article" date="2016" name="Front. Microbiol.">
        <title>Genome Sequence of the Piezophilic, Mesophilic Sulfate-Reducing Bacterium Desulfovibrio indicus J2T.</title>
        <authorList>
            <person name="Cao J."/>
            <person name="Maignien L."/>
            <person name="Shao Z."/>
            <person name="Alain K."/>
            <person name="Jebbar M."/>
        </authorList>
    </citation>
    <scope>NUCLEOTIDE SEQUENCE</scope>
    <source>
        <strain evidence="1">JCM 32048</strain>
    </source>
</reference>
<evidence type="ECO:0000313" key="1">
    <source>
        <dbReference type="EMBL" id="GJD66973.1"/>
    </source>
</evidence>
<dbReference type="AlphaFoldDB" id="A0AA37HJM1"/>
<proteinExistence type="predicted"/>
<comment type="caution">
    <text evidence="1">The sequence shown here is derived from an EMBL/GenBank/DDBJ whole genome shotgun (WGS) entry which is preliminary data.</text>
</comment>
<protein>
    <submittedName>
        <fullName evidence="1">Uncharacterized protein</fullName>
    </submittedName>
</protein>
<evidence type="ECO:0000313" key="2">
    <source>
        <dbReference type="Proteomes" id="UP001055286"/>
    </source>
</evidence>
<gene>
    <name evidence="1" type="ORF">MPEAHAMD_7172</name>
</gene>
<keyword evidence="2" id="KW-1185">Reference proteome</keyword>
<reference evidence="1" key="2">
    <citation type="submission" date="2021-08" db="EMBL/GenBank/DDBJ databases">
        <authorList>
            <person name="Tani A."/>
            <person name="Ola A."/>
            <person name="Ogura Y."/>
            <person name="Katsura K."/>
            <person name="Hayashi T."/>
        </authorList>
    </citation>
    <scope>NUCLEOTIDE SEQUENCE</scope>
    <source>
        <strain evidence="1">JCM 32048</strain>
    </source>
</reference>
<accession>A0AA37HJM1</accession>
<organism evidence="1 2">
    <name type="scientific">Methylobacterium frigidaeris</name>
    <dbReference type="NCBI Taxonomy" id="2038277"/>
    <lineage>
        <taxon>Bacteria</taxon>
        <taxon>Pseudomonadati</taxon>
        <taxon>Pseudomonadota</taxon>
        <taxon>Alphaproteobacteria</taxon>
        <taxon>Hyphomicrobiales</taxon>
        <taxon>Methylobacteriaceae</taxon>
        <taxon>Methylobacterium</taxon>
    </lineage>
</organism>
<dbReference type="EMBL" id="BPQJ01000099">
    <property type="protein sequence ID" value="GJD66973.1"/>
    <property type="molecule type" value="Genomic_DNA"/>
</dbReference>
<sequence>MITADEVVDDIAKGVREALRTRVFLLGAEAIDFHHPEIRPEYLVTVEVAKQMGRMDRVIGLETLMNDLRKNAQRKAVFLANNISSKFVRSKQERISLKAQRDARILEIERIVSDPKYQFSPSARGRKRVDIVVFTSDPSELPLLISEAKLGSQTADAIIADIDRVVTLLQMHRDLGFNENIYGAVFFYKMTKGGSISDVQRDSSVLLARINSHLCDKKSDPNNKWLKFKADLLTRENYSEPIQAYEELHDDGSSEMVFTRQGFAFAPGLVLLGQADDVETVPF</sequence>
<name>A0AA37HJM1_9HYPH</name>